<dbReference type="PANTHER" id="PTHR36405">
    <property type="entry name" value="BNAA10G09140D PROTEIN"/>
    <property type="match status" value="1"/>
</dbReference>
<name>A0A2P2PJM9_RHIMU</name>
<protein>
    <submittedName>
        <fullName evidence="2">Uncharacterized protein</fullName>
    </submittedName>
</protein>
<accession>A0A2P2PJM9</accession>
<sequence>MVQKLEAIKGDGGSIRIGATGTIGFLMTKELESIKSTPQTPVSCRDKPGTNPVSFLCSSTTTPRRLQARKSLDEASSSSSTGSSINRKSPETPRKLKTYGSTHKIPMLASDVMLDKTPSREKTGKRGTNFVEVVDISCGNLDRALASPITTKLKRLGFTKLSESIV</sequence>
<proteinExistence type="predicted"/>
<feature type="compositionally biased region" description="Polar residues" evidence="1">
    <location>
        <begin position="51"/>
        <end position="64"/>
    </location>
</feature>
<dbReference type="PANTHER" id="PTHR36405:SF1">
    <property type="entry name" value="OS07G0520600 PROTEIN"/>
    <property type="match status" value="1"/>
</dbReference>
<evidence type="ECO:0000256" key="1">
    <source>
        <dbReference type="SAM" id="MobiDB-lite"/>
    </source>
</evidence>
<dbReference type="EMBL" id="GGEC01074438">
    <property type="protein sequence ID" value="MBX54922.1"/>
    <property type="molecule type" value="Transcribed_RNA"/>
</dbReference>
<dbReference type="AlphaFoldDB" id="A0A2P2PJM9"/>
<feature type="region of interest" description="Disordered" evidence="1">
    <location>
        <begin position="35"/>
        <end position="100"/>
    </location>
</feature>
<feature type="compositionally biased region" description="Low complexity" evidence="1">
    <location>
        <begin position="74"/>
        <end position="87"/>
    </location>
</feature>
<organism evidence="2">
    <name type="scientific">Rhizophora mucronata</name>
    <name type="common">Asiatic mangrove</name>
    <dbReference type="NCBI Taxonomy" id="61149"/>
    <lineage>
        <taxon>Eukaryota</taxon>
        <taxon>Viridiplantae</taxon>
        <taxon>Streptophyta</taxon>
        <taxon>Embryophyta</taxon>
        <taxon>Tracheophyta</taxon>
        <taxon>Spermatophyta</taxon>
        <taxon>Magnoliopsida</taxon>
        <taxon>eudicotyledons</taxon>
        <taxon>Gunneridae</taxon>
        <taxon>Pentapetalae</taxon>
        <taxon>rosids</taxon>
        <taxon>fabids</taxon>
        <taxon>Malpighiales</taxon>
        <taxon>Rhizophoraceae</taxon>
        <taxon>Rhizophora</taxon>
    </lineage>
</organism>
<reference evidence="2" key="1">
    <citation type="submission" date="2018-02" db="EMBL/GenBank/DDBJ databases">
        <title>Rhizophora mucronata_Transcriptome.</title>
        <authorList>
            <person name="Meera S.P."/>
            <person name="Sreeshan A."/>
            <person name="Augustine A."/>
        </authorList>
    </citation>
    <scope>NUCLEOTIDE SEQUENCE</scope>
    <source>
        <tissue evidence="2">Leaf</tissue>
    </source>
</reference>
<evidence type="ECO:0000313" key="2">
    <source>
        <dbReference type="EMBL" id="MBX54922.1"/>
    </source>
</evidence>